<proteinExistence type="inferred from homology"/>
<protein>
    <submittedName>
        <fullName evidence="3">MucR family transcriptional regulator</fullName>
    </submittedName>
</protein>
<sequence length="254" mass="27973">MTAAPGVQPEEDGRVQCLECRQWFRALPAHLNRREGLTADEYRERHGLAATHPLVSSDLSERWRQQTTARLHAGDVVPIAERMPPEGRAAAGRAGTARHVETSSRPEVRDRHRAAVAKGRSMAHANKRAALDALATTRGYTDWGDLIRSTLHLSVNRLGQNVGRDPRTIAYWRNAIVGPGWKDRGGRLHPKRQAAYDRLDQLFTDRGWGDLEAAVTEAGSLNKLARLLGTGAATLRAWQLHRGGPRSGSAETPS</sequence>
<dbReference type="Proteomes" id="UP000830115">
    <property type="component" value="Chromosome"/>
</dbReference>
<dbReference type="Pfam" id="PF05443">
    <property type="entry name" value="ROS_MUCR"/>
    <property type="match status" value="1"/>
</dbReference>
<organism evidence="3 4">
    <name type="scientific">Streptomyces halobius</name>
    <dbReference type="NCBI Taxonomy" id="2879846"/>
    <lineage>
        <taxon>Bacteria</taxon>
        <taxon>Bacillati</taxon>
        <taxon>Actinomycetota</taxon>
        <taxon>Actinomycetes</taxon>
        <taxon>Kitasatosporales</taxon>
        <taxon>Streptomycetaceae</taxon>
        <taxon>Streptomyces</taxon>
    </lineage>
</organism>
<dbReference type="EMBL" id="CP086322">
    <property type="protein sequence ID" value="UQA91376.1"/>
    <property type="molecule type" value="Genomic_DNA"/>
</dbReference>
<evidence type="ECO:0000256" key="2">
    <source>
        <dbReference type="SAM" id="MobiDB-lite"/>
    </source>
</evidence>
<keyword evidence="4" id="KW-1185">Reference proteome</keyword>
<feature type="region of interest" description="Disordered" evidence="2">
    <location>
        <begin position="87"/>
        <end position="111"/>
    </location>
</feature>
<evidence type="ECO:0000256" key="1">
    <source>
        <dbReference type="ARBA" id="ARBA00007031"/>
    </source>
</evidence>
<gene>
    <name evidence="3" type="ORF">K9S39_05320</name>
</gene>
<feature type="compositionally biased region" description="Low complexity" evidence="2">
    <location>
        <begin position="87"/>
        <end position="97"/>
    </location>
</feature>
<evidence type="ECO:0000313" key="4">
    <source>
        <dbReference type="Proteomes" id="UP000830115"/>
    </source>
</evidence>
<dbReference type="RefSeq" id="WP_248862205.1">
    <property type="nucleotide sequence ID" value="NZ_CP086322.1"/>
</dbReference>
<feature type="compositionally biased region" description="Basic and acidic residues" evidence="2">
    <location>
        <begin position="98"/>
        <end position="110"/>
    </location>
</feature>
<dbReference type="InterPro" id="IPR041920">
    <property type="entry name" value="ROS/MUCR_sf"/>
</dbReference>
<evidence type="ECO:0000313" key="3">
    <source>
        <dbReference type="EMBL" id="UQA91376.1"/>
    </source>
</evidence>
<reference evidence="3" key="1">
    <citation type="submission" date="2021-10" db="EMBL/GenBank/DDBJ databases">
        <title>Streptomyces nigrumlapis sp.nov.,an antimicrobial producing actinobacterium isolated from Black Gobi rocks.</title>
        <authorList>
            <person name="Wen Y."/>
            <person name="Zhang W."/>
            <person name="Liu X.G."/>
        </authorList>
    </citation>
    <scope>NUCLEOTIDE SEQUENCE</scope>
    <source>
        <strain evidence="3">ST13-2-2</strain>
    </source>
</reference>
<accession>A0ABY4M563</accession>
<dbReference type="Gene3D" id="1.10.10.1550">
    <property type="entry name" value="ROS/MUCR transcriptional regulator protein"/>
    <property type="match status" value="1"/>
</dbReference>
<name>A0ABY4M563_9ACTN</name>
<comment type="similarity">
    <text evidence="1">Belongs to the ros/MucR family.</text>
</comment>
<dbReference type="InterPro" id="IPR008807">
    <property type="entry name" value="ROS_MUCR"/>
</dbReference>